<dbReference type="Pfam" id="PF02463">
    <property type="entry name" value="SMC_N"/>
    <property type="match status" value="1"/>
</dbReference>
<feature type="binding site" evidence="9">
    <location>
        <begin position="30"/>
        <end position="37"/>
    </location>
    <ligand>
        <name>ATP</name>
        <dbReference type="ChEBI" id="CHEBI:30616"/>
    </ligand>
</feature>
<evidence type="ECO:0000256" key="7">
    <source>
        <dbReference type="ARBA" id="ARBA00022840"/>
    </source>
</evidence>
<evidence type="ECO:0000313" key="12">
    <source>
        <dbReference type="Proteomes" id="UP001500604"/>
    </source>
</evidence>
<dbReference type="PANTHER" id="PTHR32182:SF0">
    <property type="entry name" value="DNA REPLICATION AND REPAIR PROTEIN RECF"/>
    <property type="match status" value="1"/>
</dbReference>
<dbReference type="NCBIfam" id="TIGR00611">
    <property type="entry name" value="recf"/>
    <property type="match status" value="1"/>
</dbReference>
<proteinExistence type="inferred from homology"/>
<dbReference type="Proteomes" id="UP001500604">
    <property type="component" value="Unassembled WGS sequence"/>
</dbReference>
<gene>
    <name evidence="9 11" type="primary">recF</name>
    <name evidence="11" type="ORF">GCM10023116_28190</name>
</gene>
<reference evidence="12" key="1">
    <citation type="journal article" date="2019" name="Int. J. Syst. Evol. Microbiol.">
        <title>The Global Catalogue of Microorganisms (GCM) 10K type strain sequencing project: providing services to taxonomists for standard genome sequencing and annotation.</title>
        <authorList>
            <consortium name="The Broad Institute Genomics Platform"/>
            <consortium name="The Broad Institute Genome Sequencing Center for Infectious Disease"/>
            <person name="Wu L."/>
            <person name="Ma J."/>
        </authorList>
    </citation>
    <scope>NUCLEOTIDE SEQUENCE [LARGE SCALE GENOMIC DNA]</scope>
    <source>
        <strain evidence="12">JCM 17805</strain>
    </source>
</reference>
<evidence type="ECO:0000256" key="2">
    <source>
        <dbReference type="ARBA" id="ARBA00008016"/>
    </source>
</evidence>
<feature type="domain" description="RecF/RecN/SMC N-terminal" evidence="10">
    <location>
        <begin position="3"/>
        <end position="356"/>
    </location>
</feature>
<comment type="similarity">
    <text evidence="2 9">Belongs to the RecF family.</text>
</comment>
<dbReference type="InterPro" id="IPR003395">
    <property type="entry name" value="RecF/RecN/SMC_N"/>
</dbReference>
<evidence type="ECO:0000256" key="9">
    <source>
        <dbReference type="HAMAP-Rule" id="MF_00365"/>
    </source>
</evidence>
<evidence type="ECO:0000256" key="3">
    <source>
        <dbReference type="ARBA" id="ARBA00020170"/>
    </source>
</evidence>
<organism evidence="11 12">
    <name type="scientific">Kistimonas scapharcae</name>
    <dbReference type="NCBI Taxonomy" id="1036133"/>
    <lineage>
        <taxon>Bacteria</taxon>
        <taxon>Pseudomonadati</taxon>
        <taxon>Pseudomonadota</taxon>
        <taxon>Gammaproteobacteria</taxon>
        <taxon>Oceanospirillales</taxon>
        <taxon>Endozoicomonadaceae</taxon>
        <taxon>Kistimonas</taxon>
    </lineage>
</organism>
<sequence length="362" mass="41377">MTIRRLAITDVRNLATVSLEPSPDINIFYGKNGSGKTSILESIYLLGMARSFRSSKLKPVIRNSSQSCTVFGEISQEARSIPVGVTRTLEGDYQIRIAGETVNNVSSLASILPIQVINPDTFRLLEGSPKERRQFIDWGVFHVEHRFLPLWQRLQKCLRQRNTLLRHGKIDCYQLDIWDQELVTVAKQVDDLRSEYIERLLPVFEQVMAKFSNVPGLKVSYYRGWDKDLCLSEILRKNRERDINSGYTHAGPQRADLKVRLERMNAAEILSRGQQKMVVSALKLAQGLLFSEISNRPCTYLVDDLPSELDAEHRQLLCDTLESMHCQVFVTSVEREGLAHQWNEKTQVKMFHVEHGAVSCSD</sequence>
<dbReference type="Gene3D" id="1.20.1050.90">
    <property type="entry name" value="RecF/RecN/SMC, N-terminal domain"/>
    <property type="match status" value="1"/>
</dbReference>
<dbReference type="InterPro" id="IPR042174">
    <property type="entry name" value="RecF_2"/>
</dbReference>
<evidence type="ECO:0000256" key="5">
    <source>
        <dbReference type="ARBA" id="ARBA00022705"/>
    </source>
</evidence>
<dbReference type="EMBL" id="BAABFL010000403">
    <property type="protein sequence ID" value="GAA4650536.1"/>
    <property type="molecule type" value="Genomic_DNA"/>
</dbReference>
<dbReference type="SUPFAM" id="SSF52540">
    <property type="entry name" value="P-loop containing nucleoside triphosphate hydrolases"/>
    <property type="match status" value="1"/>
</dbReference>
<keyword evidence="9" id="KW-0227">DNA damage</keyword>
<keyword evidence="7 9" id="KW-0067">ATP-binding</keyword>
<accession>A0ABP8V401</accession>
<dbReference type="PANTHER" id="PTHR32182">
    <property type="entry name" value="DNA REPLICATION AND REPAIR PROTEIN RECF"/>
    <property type="match status" value="1"/>
</dbReference>
<evidence type="ECO:0000256" key="4">
    <source>
        <dbReference type="ARBA" id="ARBA00022490"/>
    </source>
</evidence>
<comment type="caution">
    <text evidence="11">The sequence shown here is derived from an EMBL/GenBank/DDBJ whole genome shotgun (WGS) entry which is preliminary data.</text>
</comment>
<keyword evidence="8 9" id="KW-0238">DNA-binding</keyword>
<comment type="function">
    <text evidence="9">The RecF protein is involved in DNA metabolism; it is required for DNA replication and normal SOS inducibility. RecF binds preferentially to single-stranded, linear DNA. It also seems to bind ATP.</text>
</comment>
<keyword evidence="9" id="KW-0234">DNA repair</keyword>
<comment type="subcellular location">
    <subcellularLocation>
        <location evidence="1 9">Cytoplasm</location>
    </subcellularLocation>
</comment>
<name>A0ABP8V401_9GAMM</name>
<dbReference type="Gene3D" id="3.40.50.300">
    <property type="entry name" value="P-loop containing nucleotide triphosphate hydrolases"/>
    <property type="match status" value="1"/>
</dbReference>
<dbReference type="HAMAP" id="MF_00365">
    <property type="entry name" value="RecF"/>
    <property type="match status" value="1"/>
</dbReference>
<dbReference type="PROSITE" id="PS00617">
    <property type="entry name" value="RECF_1"/>
    <property type="match status" value="1"/>
</dbReference>
<evidence type="ECO:0000256" key="6">
    <source>
        <dbReference type="ARBA" id="ARBA00022741"/>
    </source>
</evidence>
<keyword evidence="5 9" id="KW-0235">DNA replication</keyword>
<evidence type="ECO:0000313" key="11">
    <source>
        <dbReference type="EMBL" id="GAA4650536.1"/>
    </source>
</evidence>
<evidence type="ECO:0000256" key="1">
    <source>
        <dbReference type="ARBA" id="ARBA00004496"/>
    </source>
</evidence>
<keyword evidence="4 9" id="KW-0963">Cytoplasm</keyword>
<dbReference type="InterPro" id="IPR018078">
    <property type="entry name" value="DNA-binding_RecF_CS"/>
</dbReference>
<dbReference type="InterPro" id="IPR027417">
    <property type="entry name" value="P-loop_NTPase"/>
</dbReference>
<dbReference type="RefSeq" id="WP_345196726.1">
    <property type="nucleotide sequence ID" value="NZ_BAABFL010000403.1"/>
</dbReference>
<dbReference type="InterPro" id="IPR001238">
    <property type="entry name" value="DNA-binding_RecF"/>
</dbReference>
<evidence type="ECO:0000259" key="10">
    <source>
        <dbReference type="Pfam" id="PF02463"/>
    </source>
</evidence>
<keyword evidence="9" id="KW-0742">SOS response</keyword>
<keyword evidence="6 9" id="KW-0547">Nucleotide-binding</keyword>
<protein>
    <recommendedName>
        <fullName evidence="3 9">DNA replication and repair protein RecF</fullName>
    </recommendedName>
</protein>
<evidence type="ECO:0000256" key="8">
    <source>
        <dbReference type="ARBA" id="ARBA00023125"/>
    </source>
</evidence>
<keyword evidence="12" id="KW-1185">Reference proteome</keyword>